<feature type="domain" description="Sulfotransferase" evidence="4">
    <location>
        <begin position="33"/>
        <end position="157"/>
    </location>
</feature>
<dbReference type="Pfam" id="PF00685">
    <property type="entry name" value="Sulfotransfer_1"/>
    <property type="match status" value="1"/>
</dbReference>
<dbReference type="EMBL" id="JAATIS010003638">
    <property type="protein sequence ID" value="KAG2464059.1"/>
    <property type="molecule type" value="Genomic_DNA"/>
</dbReference>
<dbReference type="InterPro" id="IPR000863">
    <property type="entry name" value="Sulfotransferase_dom"/>
</dbReference>
<dbReference type="GO" id="GO:0008146">
    <property type="term" value="F:sulfotransferase activity"/>
    <property type="evidence" value="ECO:0007669"/>
    <property type="project" value="InterPro"/>
</dbReference>
<keyword evidence="6" id="KW-1185">Reference proteome</keyword>
<keyword evidence="2 3" id="KW-0808">Transferase</keyword>
<dbReference type="Gene3D" id="3.40.50.300">
    <property type="entry name" value="P-loop containing nucleotide triphosphate hydrolases"/>
    <property type="match status" value="1"/>
</dbReference>
<feature type="non-terminal residue" evidence="5">
    <location>
        <position position="165"/>
    </location>
</feature>
<evidence type="ECO:0000256" key="1">
    <source>
        <dbReference type="ARBA" id="ARBA00005771"/>
    </source>
</evidence>
<dbReference type="InterPro" id="IPR027417">
    <property type="entry name" value="P-loop_NTPase"/>
</dbReference>
<accession>A0A8X7XAC8</accession>
<feature type="non-terminal residue" evidence="5">
    <location>
        <position position="1"/>
    </location>
</feature>
<evidence type="ECO:0000313" key="6">
    <source>
        <dbReference type="Proteomes" id="UP000886611"/>
    </source>
</evidence>
<name>A0A8X7XAC8_POLSE</name>
<comment type="similarity">
    <text evidence="1 3">Belongs to the sulfotransferase 1 family.</text>
</comment>
<evidence type="ECO:0000259" key="4">
    <source>
        <dbReference type="Pfam" id="PF00685"/>
    </source>
</evidence>
<comment type="caution">
    <text evidence="5">The sequence shown here is derived from an EMBL/GenBank/DDBJ whole genome shotgun (WGS) entry which is preliminary data.</text>
</comment>
<evidence type="ECO:0000256" key="3">
    <source>
        <dbReference type="RuleBase" id="RU361155"/>
    </source>
</evidence>
<organism evidence="5 6">
    <name type="scientific">Polypterus senegalus</name>
    <name type="common">Senegal bichir</name>
    <dbReference type="NCBI Taxonomy" id="55291"/>
    <lineage>
        <taxon>Eukaryota</taxon>
        <taxon>Metazoa</taxon>
        <taxon>Chordata</taxon>
        <taxon>Craniata</taxon>
        <taxon>Vertebrata</taxon>
        <taxon>Euteleostomi</taxon>
        <taxon>Actinopterygii</taxon>
        <taxon>Polypteriformes</taxon>
        <taxon>Polypteridae</taxon>
        <taxon>Polypterus</taxon>
    </lineage>
</organism>
<protein>
    <recommendedName>
        <fullName evidence="3">Sulfotransferase</fullName>
        <ecNumber evidence="3">2.8.2.-</ecNumber>
    </recommendedName>
</protein>
<dbReference type="Proteomes" id="UP000886611">
    <property type="component" value="Unassembled WGS sequence"/>
</dbReference>
<dbReference type="EC" id="2.8.2.-" evidence="3"/>
<dbReference type="SUPFAM" id="SSF52540">
    <property type="entry name" value="P-loop containing nucleoside triphosphate hydrolases"/>
    <property type="match status" value="1"/>
</dbReference>
<sequence length="165" mass="19639">MLSGSTWMIEMVDCVLSGGVTRQPNVMRAPFIEINKTALSPRVAWGSWFDHVIGRWDIRERHQVLFVFYEDIVQDPMREVERVVRYLGKTLDRTTTDEIVEHIAFGNKRDNPMTNFFMNQEITPFMRKVKVGDWKNHFTVTQNERFEEEYQQRMAKTSLRFTDEL</sequence>
<dbReference type="AlphaFoldDB" id="A0A8X7XAC8"/>
<dbReference type="PANTHER" id="PTHR11783">
    <property type="entry name" value="SULFOTRANSFERASE SULT"/>
    <property type="match status" value="1"/>
</dbReference>
<proteinExistence type="inferred from homology"/>
<evidence type="ECO:0000256" key="2">
    <source>
        <dbReference type="ARBA" id="ARBA00022679"/>
    </source>
</evidence>
<gene>
    <name evidence="5" type="primary">Sult1c2a_1</name>
    <name evidence="5" type="ORF">GTO96_0002151</name>
</gene>
<evidence type="ECO:0000313" key="5">
    <source>
        <dbReference type="EMBL" id="KAG2464059.1"/>
    </source>
</evidence>
<reference evidence="5 6" key="1">
    <citation type="journal article" date="2021" name="Cell">
        <title>Tracing the genetic footprints of vertebrate landing in non-teleost ray-finned fishes.</title>
        <authorList>
            <person name="Bi X."/>
            <person name="Wang K."/>
            <person name="Yang L."/>
            <person name="Pan H."/>
            <person name="Jiang H."/>
            <person name="Wei Q."/>
            <person name="Fang M."/>
            <person name="Yu H."/>
            <person name="Zhu C."/>
            <person name="Cai Y."/>
            <person name="He Y."/>
            <person name="Gan X."/>
            <person name="Zeng H."/>
            <person name="Yu D."/>
            <person name="Zhu Y."/>
            <person name="Jiang H."/>
            <person name="Qiu Q."/>
            <person name="Yang H."/>
            <person name="Zhang Y.E."/>
            <person name="Wang W."/>
            <person name="Zhu M."/>
            <person name="He S."/>
            <person name="Zhang G."/>
        </authorList>
    </citation>
    <scope>NUCLEOTIDE SEQUENCE [LARGE SCALE GENOMIC DNA]</scope>
    <source>
        <strain evidence="5">Bchr_013</strain>
    </source>
</reference>